<reference evidence="1" key="1">
    <citation type="submission" date="2022-01" db="EMBL/GenBank/DDBJ databases">
        <title>Novel bile acid biosynthetic pathways are enriched in the microbiome of centenarians.</title>
        <authorList>
            <person name="Sato Y."/>
            <person name="Atarashi K."/>
            <person name="Plichta R.D."/>
            <person name="Arai Y."/>
            <person name="Sasajima S."/>
            <person name="Kearney M.S."/>
            <person name="Suda W."/>
            <person name="Takeshita K."/>
            <person name="Sasaki T."/>
            <person name="Okamoto S."/>
            <person name="Skelly N.A."/>
            <person name="Okamura Y."/>
            <person name="Vlamakis H."/>
            <person name="Li Y."/>
            <person name="Tanoue T."/>
            <person name="Takei H."/>
            <person name="Nittono H."/>
            <person name="Narushima S."/>
            <person name="Irie J."/>
            <person name="Itoh H."/>
            <person name="Moriya K."/>
            <person name="Sugiura Y."/>
            <person name="Suematsu M."/>
            <person name="Moritoki N."/>
            <person name="Shibata S."/>
            <person name="Littman R.D."/>
            <person name="Fischbach A.M."/>
            <person name="Uwamino Y."/>
            <person name="Inoue T."/>
            <person name="Honda A."/>
            <person name="Hattori M."/>
            <person name="Murai T."/>
            <person name="Xavier J.R."/>
            <person name="Hirose N."/>
            <person name="Honda K."/>
        </authorList>
    </citation>
    <scope>NUCLEOTIDE SEQUENCE</scope>
    <source>
        <strain evidence="1">CE91-St55</strain>
    </source>
</reference>
<name>A0A174VTL8_9FIRM</name>
<dbReference type="EMBL" id="BQNJ01000001">
    <property type="protein sequence ID" value="GKH01972.1"/>
    <property type="molecule type" value="Genomic_DNA"/>
</dbReference>
<evidence type="ECO:0000313" key="2">
    <source>
        <dbReference type="Proteomes" id="UP001055091"/>
    </source>
</evidence>
<gene>
    <name evidence="1" type="ORF">CE91St55_39530</name>
</gene>
<proteinExistence type="predicted"/>
<sequence>MKTVKGTYNEAMDDIVNYIDSTVKILQVIKPIYNFKAGE</sequence>
<dbReference type="AlphaFoldDB" id="A0A174VTL8"/>
<dbReference type="Proteomes" id="UP001055091">
    <property type="component" value="Unassembled WGS sequence"/>
</dbReference>
<organism evidence="1 2">
    <name type="scientific">Hungatella hathewayi</name>
    <dbReference type="NCBI Taxonomy" id="154046"/>
    <lineage>
        <taxon>Bacteria</taxon>
        <taxon>Bacillati</taxon>
        <taxon>Bacillota</taxon>
        <taxon>Clostridia</taxon>
        <taxon>Lachnospirales</taxon>
        <taxon>Lachnospiraceae</taxon>
        <taxon>Hungatella</taxon>
    </lineage>
</organism>
<protein>
    <submittedName>
        <fullName evidence="1">Uncharacterized protein</fullName>
    </submittedName>
</protein>
<accession>A0A174VTL8</accession>
<evidence type="ECO:0000313" key="1">
    <source>
        <dbReference type="EMBL" id="GKH01972.1"/>
    </source>
</evidence>
<comment type="caution">
    <text evidence="1">The sequence shown here is derived from an EMBL/GenBank/DDBJ whole genome shotgun (WGS) entry which is preliminary data.</text>
</comment>